<protein>
    <recommendedName>
        <fullName evidence="2">EH domain-containing protein</fullName>
    </recommendedName>
</protein>
<organism evidence="3 4">
    <name type="scientific">Rhizopus delemar (strain RA 99-880 / ATCC MYA-4621 / FGSC 9543 / NRRL 43880)</name>
    <name type="common">Mucormycosis agent</name>
    <name type="synonym">Rhizopus arrhizus var. delemar</name>
    <dbReference type="NCBI Taxonomy" id="246409"/>
    <lineage>
        <taxon>Eukaryota</taxon>
        <taxon>Fungi</taxon>
        <taxon>Fungi incertae sedis</taxon>
        <taxon>Mucoromycota</taxon>
        <taxon>Mucoromycotina</taxon>
        <taxon>Mucoromycetes</taxon>
        <taxon>Mucorales</taxon>
        <taxon>Mucorineae</taxon>
        <taxon>Rhizopodaceae</taxon>
        <taxon>Rhizopus</taxon>
    </lineage>
</organism>
<feature type="compositionally biased region" description="Polar residues" evidence="1">
    <location>
        <begin position="239"/>
        <end position="257"/>
    </location>
</feature>
<feature type="compositionally biased region" description="Polar residues" evidence="1">
    <location>
        <begin position="189"/>
        <end position="200"/>
    </location>
</feature>
<evidence type="ECO:0000313" key="3">
    <source>
        <dbReference type="EMBL" id="EIE80216.1"/>
    </source>
</evidence>
<dbReference type="InterPro" id="IPR011992">
    <property type="entry name" value="EF-hand-dom_pair"/>
</dbReference>
<dbReference type="Gene3D" id="1.10.238.10">
    <property type="entry name" value="EF-hand"/>
    <property type="match status" value="1"/>
</dbReference>
<evidence type="ECO:0000256" key="1">
    <source>
        <dbReference type="SAM" id="MobiDB-lite"/>
    </source>
</evidence>
<dbReference type="InterPro" id="IPR000261">
    <property type="entry name" value="EH_dom"/>
</dbReference>
<dbReference type="STRING" id="246409.I1BVI6"/>
<sequence>MNKLKNAFQHSEKAVEDKRPHQFMNRLSLTVSSSPFDVSPEPNEPPSIALSDLSESERSAYESWWRDLDPFGLNKINNQIMLKFLNGCTLEDSKLEKILSLFETAGDGLDQLQFFAMLRLIAHAQDGRKISKALVYLKGTPVPHFHANAIDALIKSDVPRLDKKRVLERKSWWGTEVQPTSDNRRSYSGPFTTHSPAPNTAFQMDTSENCFYSTNNDSWSSPSFSRPKRKSEYSHSRSKSAGNANYYTQSSDVQEQVHSSKSSLSLHELNNTGKSLLLTQKFVYQSPSMRKRELPQIKSNPFHSDNSSPFDDQNSCDEITVESTHIPTHNHNINFIPTPAELNQDTNTAFLKYATSTFFNQHPSK</sequence>
<name>I1BVI6_RHIO9</name>
<dbReference type="eggNOG" id="KOG0998">
    <property type="taxonomic scope" value="Eukaryota"/>
</dbReference>
<feature type="compositionally biased region" description="Basic and acidic residues" evidence="1">
    <location>
        <begin position="10"/>
        <end position="20"/>
    </location>
</feature>
<keyword evidence="4" id="KW-1185">Reference proteome</keyword>
<dbReference type="RefSeq" id="XP_067515612.1">
    <property type="nucleotide sequence ID" value="XM_067659511.1"/>
</dbReference>
<proteinExistence type="predicted"/>
<dbReference type="OMA" id="SEMERPA"/>
<dbReference type="AlphaFoldDB" id="I1BVI6"/>
<feature type="region of interest" description="Disordered" evidence="1">
    <location>
        <begin position="34"/>
        <end position="54"/>
    </location>
</feature>
<dbReference type="Pfam" id="PF12763">
    <property type="entry name" value="EH"/>
    <property type="match status" value="1"/>
</dbReference>
<dbReference type="SUPFAM" id="SSF47473">
    <property type="entry name" value="EF-hand"/>
    <property type="match status" value="1"/>
</dbReference>
<feature type="region of interest" description="Disordered" evidence="1">
    <location>
        <begin position="1"/>
        <end position="21"/>
    </location>
</feature>
<gene>
    <name evidence="3" type="ORF">RO3G_04921</name>
</gene>
<dbReference type="EMBL" id="CH476734">
    <property type="protein sequence ID" value="EIE80216.1"/>
    <property type="molecule type" value="Genomic_DNA"/>
</dbReference>
<feature type="domain" description="EH" evidence="2">
    <location>
        <begin position="53"/>
        <end position="150"/>
    </location>
</feature>
<evidence type="ECO:0000259" key="2">
    <source>
        <dbReference type="Pfam" id="PF12763"/>
    </source>
</evidence>
<evidence type="ECO:0000313" key="4">
    <source>
        <dbReference type="Proteomes" id="UP000009138"/>
    </source>
</evidence>
<reference evidence="3 4" key="1">
    <citation type="journal article" date="2009" name="PLoS Genet.">
        <title>Genomic analysis of the basal lineage fungus Rhizopus oryzae reveals a whole-genome duplication.</title>
        <authorList>
            <person name="Ma L.-J."/>
            <person name="Ibrahim A.S."/>
            <person name="Skory C."/>
            <person name="Grabherr M.G."/>
            <person name="Burger G."/>
            <person name="Butler M."/>
            <person name="Elias M."/>
            <person name="Idnurm A."/>
            <person name="Lang B.F."/>
            <person name="Sone T."/>
            <person name="Abe A."/>
            <person name="Calvo S.E."/>
            <person name="Corrochano L.M."/>
            <person name="Engels R."/>
            <person name="Fu J."/>
            <person name="Hansberg W."/>
            <person name="Kim J.-M."/>
            <person name="Kodira C.D."/>
            <person name="Koehrsen M.J."/>
            <person name="Liu B."/>
            <person name="Miranda-Saavedra D."/>
            <person name="O'Leary S."/>
            <person name="Ortiz-Castellanos L."/>
            <person name="Poulter R."/>
            <person name="Rodriguez-Romero J."/>
            <person name="Ruiz-Herrera J."/>
            <person name="Shen Y.-Q."/>
            <person name="Zeng Q."/>
            <person name="Galagan J."/>
            <person name="Birren B.W."/>
            <person name="Cuomo C.A."/>
            <person name="Wickes B.L."/>
        </authorList>
    </citation>
    <scope>NUCLEOTIDE SEQUENCE [LARGE SCALE GENOMIC DNA]</scope>
    <source>
        <strain evidence="4">RA 99-880 / ATCC MYA-4621 / FGSC 9543 / NRRL 43880</strain>
    </source>
</reference>
<feature type="region of interest" description="Disordered" evidence="1">
    <location>
        <begin position="177"/>
        <end position="200"/>
    </location>
</feature>
<accession>I1BVI6</accession>
<dbReference type="VEuPathDB" id="FungiDB:RO3G_04921"/>
<dbReference type="GeneID" id="93611892"/>
<dbReference type="OrthoDB" id="2553626at2759"/>
<dbReference type="Proteomes" id="UP000009138">
    <property type="component" value="Unassembled WGS sequence"/>
</dbReference>
<dbReference type="InParanoid" id="I1BVI6"/>
<feature type="region of interest" description="Disordered" evidence="1">
    <location>
        <begin position="217"/>
        <end position="264"/>
    </location>
</feature>